<dbReference type="AlphaFoldDB" id="A0A200QFP5"/>
<dbReference type="InterPro" id="IPR013187">
    <property type="entry name" value="F-box-assoc_dom_typ3"/>
</dbReference>
<dbReference type="InterPro" id="IPR036047">
    <property type="entry name" value="F-box-like_dom_sf"/>
</dbReference>
<dbReference type="SUPFAM" id="SSF81383">
    <property type="entry name" value="F-box domain"/>
    <property type="match status" value="1"/>
</dbReference>
<dbReference type="Proteomes" id="UP000195402">
    <property type="component" value="Unassembled WGS sequence"/>
</dbReference>
<dbReference type="InParanoid" id="A0A200QFP5"/>
<dbReference type="Gene3D" id="1.20.1280.50">
    <property type="match status" value="1"/>
</dbReference>
<comment type="caution">
    <text evidence="2">The sequence shown here is derived from an EMBL/GenBank/DDBJ whole genome shotgun (WGS) entry which is preliminary data.</text>
</comment>
<dbReference type="EMBL" id="MVGT01002161">
    <property type="protein sequence ID" value="OVA09252.1"/>
    <property type="molecule type" value="Genomic_DNA"/>
</dbReference>
<protein>
    <submittedName>
        <fullName evidence="2">F-box domain</fullName>
    </submittedName>
</protein>
<organism evidence="2 3">
    <name type="scientific">Macleaya cordata</name>
    <name type="common">Five-seeded plume-poppy</name>
    <name type="synonym">Bocconia cordata</name>
    <dbReference type="NCBI Taxonomy" id="56857"/>
    <lineage>
        <taxon>Eukaryota</taxon>
        <taxon>Viridiplantae</taxon>
        <taxon>Streptophyta</taxon>
        <taxon>Embryophyta</taxon>
        <taxon>Tracheophyta</taxon>
        <taxon>Spermatophyta</taxon>
        <taxon>Magnoliopsida</taxon>
        <taxon>Ranunculales</taxon>
        <taxon>Papaveraceae</taxon>
        <taxon>Papaveroideae</taxon>
        <taxon>Macleaya</taxon>
    </lineage>
</organism>
<dbReference type="Pfam" id="PF08268">
    <property type="entry name" value="FBA_3"/>
    <property type="match status" value="1"/>
</dbReference>
<sequence length="210" mass="24300">MSTLPEDLIREILLRSPVKFLARSKCVSKAWLTLISDRNFVKLHIKQSIGVVTDTCLNVIVSFNIGNEQFREIPLPAARESTRSSLVALKGYLSMVAHVRMHHEIWVMMKYGVKDSWIKLLKFNDPVLGRTLINTLRVITVLKNGEILVEMNSIQFFLYSHKYKTLRRFDIRGIGRSILRSKYVESLVSPKQIENRVVEEEERTEEARGI</sequence>
<evidence type="ECO:0000313" key="3">
    <source>
        <dbReference type="Proteomes" id="UP000195402"/>
    </source>
</evidence>
<proteinExistence type="predicted"/>
<dbReference type="NCBIfam" id="TIGR01640">
    <property type="entry name" value="F_box_assoc_1"/>
    <property type="match status" value="1"/>
</dbReference>
<reference evidence="2 3" key="1">
    <citation type="journal article" date="2017" name="Mol. Plant">
        <title>The Genome of Medicinal Plant Macleaya cordata Provides New Insights into Benzylisoquinoline Alkaloids Metabolism.</title>
        <authorList>
            <person name="Liu X."/>
            <person name="Liu Y."/>
            <person name="Huang P."/>
            <person name="Ma Y."/>
            <person name="Qing Z."/>
            <person name="Tang Q."/>
            <person name="Cao H."/>
            <person name="Cheng P."/>
            <person name="Zheng Y."/>
            <person name="Yuan Z."/>
            <person name="Zhou Y."/>
            <person name="Liu J."/>
            <person name="Tang Z."/>
            <person name="Zhuo Y."/>
            <person name="Zhang Y."/>
            <person name="Yu L."/>
            <person name="Huang J."/>
            <person name="Yang P."/>
            <person name="Peng Q."/>
            <person name="Zhang J."/>
            <person name="Jiang W."/>
            <person name="Zhang Z."/>
            <person name="Lin K."/>
            <person name="Ro D.K."/>
            <person name="Chen X."/>
            <person name="Xiong X."/>
            <person name="Shang Y."/>
            <person name="Huang S."/>
            <person name="Zeng J."/>
        </authorList>
    </citation>
    <scope>NUCLEOTIDE SEQUENCE [LARGE SCALE GENOMIC DNA]</scope>
    <source>
        <strain evidence="3">cv. BLH2017</strain>
        <tissue evidence="2">Root</tissue>
    </source>
</reference>
<dbReference type="InterPro" id="IPR050796">
    <property type="entry name" value="SCF_F-box_component"/>
</dbReference>
<keyword evidence="3" id="KW-1185">Reference proteome</keyword>
<dbReference type="InterPro" id="IPR001810">
    <property type="entry name" value="F-box_dom"/>
</dbReference>
<accession>A0A200QFP5</accession>
<evidence type="ECO:0000313" key="2">
    <source>
        <dbReference type="EMBL" id="OVA09252.1"/>
    </source>
</evidence>
<dbReference type="PANTHER" id="PTHR31672">
    <property type="entry name" value="BNACNNG10540D PROTEIN"/>
    <property type="match status" value="1"/>
</dbReference>
<dbReference type="PROSITE" id="PS50181">
    <property type="entry name" value="FBOX"/>
    <property type="match status" value="1"/>
</dbReference>
<dbReference type="InterPro" id="IPR017451">
    <property type="entry name" value="F-box-assoc_interact_dom"/>
</dbReference>
<gene>
    <name evidence="2" type="ORF">BVC80_1785g37</name>
</gene>
<feature type="domain" description="F-box" evidence="1">
    <location>
        <begin position="1"/>
        <end position="43"/>
    </location>
</feature>
<evidence type="ECO:0000259" key="1">
    <source>
        <dbReference type="PROSITE" id="PS50181"/>
    </source>
</evidence>
<dbReference type="SMART" id="SM00256">
    <property type="entry name" value="FBOX"/>
    <property type="match status" value="1"/>
</dbReference>
<name>A0A200QFP5_MACCD</name>
<dbReference type="PANTHER" id="PTHR31672:SF13">
    <property type="entry name" value="F-BOX PROTEIN CPR30-LIKE"/>
    <property type="match status" value="1"/>
</dbReference>
<dbReference type="Pfam" id="PF00646">
    <property type="entry name" value="F-box"/>
    <property type="match status" value="1"/>
</dbReference>
<dbReference type="OMA" id="HWLAIDS"/>
<dbReference type="OrthoDB" id="5314306at2759"/>